<organism evidence="1 2">
    <name type="scientific">Pistacia integerrima</name>
    <dbReference type="NCBI Taxonomy" id="434235"/>
    <lineage>
        <taxon>Eukaryota</taxon>
        <taxon>Viridiplantae</taxon>
        <taxon>Streptophyta</taxon>
        <taxon>Embryophyta</taxon>
        <taxon>Tracheophyta</taxon>
        <taxon>Spermatophyta</taxon>
        <taxon>Magnoliopsida</taxon>
        <taxon>eudicotyledons</taxon>
        <taxon>Gunneridae</taxon>
        <taxon>Pentapetalae</taxon>
        <taxon>rosids</taxon>
        <taxon>malvids</taxon>
        <taxon>Sapindales</taxon>
        <taxon>Anacardiaceae</taxon>
        <taxon>Pistacia</taxon>
    </lineage>
</organism>
<dbReference type="EMBL" id="CM047739">
    <property type="protein sequence ID" value="KAJ0042968.1"/>
    <property type="molecule type" value="Genomic_DNA"/>
</dbReference>
<dbReference type="Proteomes" id="UP001163603">
    <property type="component" value="Chromosome 4"/>
</dbReference>
<evidence type="ECO:0000313" key="1">
    <source>
        <dbReference type="EMBL" id="KAJ0042968.1"/>
    </source>
</evidence>
<sequence>MYFLRSKVISCFYSCSKFRRLEMIKRRFYRLEHADTNDAADSSSSSDSDSELEGQATEESEDDAVAEVNGNDESCSTSSGYEREDSSADEINVDSSGALNEDDAEIGNDEEIFVDNQLSSKHGAEVTKSNTIAEKASMAAGVPDCVLQIKSVFRCRICPRIICLTEETLRAHLNSKRHARSEKLLKEHRLKSILNDDGEIENQETAGELHARIVALAENTEKNKNKRRHRKRNLSSKENTNENSITKKAKQLIESPAKKRRKGEN</sequence>
<comment type="caution">
    <text evidence="1">The sequence shown here is derived from an EMBL/GenBank/DDBJ whole genome shotgun (WGS) entry which is preliminary data.</text>
</comment>
<protein>
    <submittedName>
        <fullName evidence="1">Uncharacterized protein</fullName>
    </submittedName>
</protein>
<evidence type="ECO:0000313" key="2">
    <source>
        <dbReference type="Proteomes" id="UP001163603"/>
    </source>
</evidence>
<reference evidence="2" key="1">
    <citation type="journal article" date="2023" name="G3 (Bethesda)">
        <title>Genome assembly and association tests identify interacting loci associated with vigor, precocity, and sex in interspecific pistachio rootstocks.</title>
        <authorList>
            <person name="Palmer W."/>
            <person name="Jacygrad E."/>
            <person name="Sagayaradj S."/>
            <person name="Cavanaugh K."/>
            <person name="Han R."/>
            <person name="Bertier L."/>
            <person name="Beede B."/>
            <person name="Kafkas S."/>
            <person name="Golino D."/>
            <person name="Preece J."/>
            <person name="Michelmore R."/>
        </authorList>
    </citation>
    <scope>NUCLEOTIDE SEQUENCE [LARGE SCALE GENOMIC DNA]</scope>
</reference>
<name>A0ACC0YW84_9ROSI</name>
<keyword evidence="2" id="KW-1185">Reference proteome</keyword>
<gene>
    <name evidence="1" type="ORF">Pint_18692</name>
</gene>
<accession>A0ACC0YW84</accession>
<proteinExistence type="predicted"/>